<evidence type="ECO:0000256" key="18">
    <source>
        <dbReference type="ARBA" id="ARBA00048647"/>
    </source>
</evidence>
<dbReference type="InterPro" id="IPR045130">
    <property type="entry name" value="OFUT2-like"/>
</dbReference>
<gene>
    <name evidence="19" type="ORF">CAPTEDRAFT_128307</name>
</gene>
<accession>R7TLD6</accession>
<evidence type="ECO:0000313" key="21">
    <source>
        <dbReference type="Proteomes" id="UP000014760"/>
    </source>
</evidence>
<dbReference type="EC" id="2.4.1.221" evidence="4"/>
<keyword evidence="6" id="KW-0808">Transferase</keyword>
<dbReference type="PANTHER" id="PTHR13398">
    <property type="entry name" value="GDP-FUCOSE PROTEIN O-FUCOSYLTRANSFERASE 2"/>
    <property type="match status" value="1"/>
</dbReference>
<keyword evidence="12" id="KW-0294">Fucose metabolism</keyword>
<dbReference type="GO" id="GO:0006004">
    <property type="term" value="P:fucose metabolic process"/>
    <property type="evidence" value="ECO:0007669"/>
    <property type="project" value="UniProtKB-KW"/>
</dbReference>
<dbReference type="OMA" id="RNAVWPI"/>
<keyword evidence="13" id="KW-0119">Carbohydrate metabolism</keyword>
<evidence type="ECO:0000256" key="8">
    <source>
        <dbReference type="ARBA" id="ARBA00022824"/>
    </source>
</evidence>
<evidence type="ECO:0000256" key="14">
    <source>
        <dbReference type="ARBA" id="ARBA00025803"/>
    </source>
</evidence>
<sequence>RYLIYDVNPGEGFNLRRDVYLRVANLVKFLNEEQPWVLVLPPWGHLYHWQSRTISNSQIPWAKFFDLASLRKLIPVMEFTDYLKVTGKPEVESAIYLQRYKEGWSGGHWEEKMHERECLDKHGFVQDDDGLWRWWFWGYKDAYAIDFKCMSVQAQYTFLKPYLLHNTTARSVLLLRAEHLIHGSYSEWSPVWWTARRSMVFSQKLRDVADQFREAELNSDDVKDNTVLEDWPEMKRIHGDAIGGPYMAVHLRRKDFLSSHTKDVPSLAGAAKQIREKLKEFDLNAVYVATDAPKEEFLELQSHLSEFKVVKFEPTQEQLDDYKDGGVAIIDQWICAHARFFMGTGVSTFTFRIHEEREILGFDQKMTFNRFCGDNIAECEQPTKWSIKYE</sequence>
<dbReference type="Gene3D" id="3.40.50.11350">
    <property type="match status" value="1"/>
</dbReference>
<evidence type="ECO:0000256" key="13">
    <source>
        <dbReference type="ARBA" id="ARBA00023277"/>
    </source>
</evidence>
<reference evidence="19 21" key="2">
    <citation type="journal article" date="2013" name="Nature">
        <title>Insights into bilaterian evolution from three spiralian genomes.</title>
        <authorList>
            <person name="Simakov O."/>
            <person name="Marletaz F."/>
            <person name="Cho S.J."/>
            <person name="Edsinger-Gonzales E."/>
            <person name="Havlak P."/>
            <person name="Hellsten U."/>
            <person name="Kuo D.H."/>
            <person name="Larsson T."/>
            <person name="Lv J."/>
            <person name="Arendt D."/>
            <person name="Savage R."/>
            <person name="Osoegawa K."/>
            <person name="de Jong P."/>
            <person name="Grimwood J."/>
            <person name="Chapman J.A."/>
            <person name="Shapiro H."/>
            <person name="Aerts A."/>
            <person name="Otillar R.P."/>
            <person name="Terry A.Y."/>
            <person name="Boore J.L."/>
            <person name="Grigoriev I.V."/>
            <person name="Lindberg D.R."/>
            <person name="Seaver E.C."/>
            <person name="Weisblat D.A."/>
            <person name="Putnam N.H."/>
            <person name="Rokhsar D.S."/>
        </authorList>
    </citation>
    <scope>NUCLEOTIDE SEQUENCE</scope>
    <source>
        <strain evidence="19 21">I ESC-2004</strain>
    </source>
</reference>
<evidence type="ECO:0000256" key="15">
    <source>
        <dbReference type="ARBA" id="ARBA00026232"/>
    </source>
</evidence>
<dbReference type="EMBL" id="AMQN01012259">
    <property type="status" value="NOT_ANNOTATED_CDS"/>
    <property type="molecule type" value="Genomic_DNA"/>
</dbReference>
<dbReference type="GO" id="GO:0005794">
    <property type="term" value="C:Golgi apparatus"/>
    <property type="evidence" value="ECO:0007669"/>
    <property type="project" value="UniProtKB-SubCell"/>
</dbReference>
<dbReference type="Gene3D" id="3.40.50.11340">
    <property type="match status" value="1"/>
</dbReference>
<organism evidence="19">
    <name type="scientific">Capitella teleta</name>
    <name type="common">Polychaete worm</name>
    <dbReference type="NCBI Taxonomy" id="283909"/>
    <lineage>
        <taxon>Eukaryota</taxon>
        <taxon>Metazoa</taxon>
        <taxon>Spiralia</taxon>
        <taxon>Lophotrochozoa</taxon>
        <taxon>Annelida</taxon>
        <taxon>Polychaeta</taxon>
        <taxon>Sedentaria</taxon>
        <taxon>Scolecida</taxon>
        <taxon>Capitellidae</taxon>
        <taxon>Capitella</taxon>
    </lineage>
</organism>
<evidence type="ECO:0000256" key="4">
    <source>
        <dbReference type="ARBA" id="ARBA00012196"/>
    </source>
</evidence>
<evidence type="ECO:0000256" key="9">
    <source>
        <dbReference type="ARBA" id="ARBA00023034"/>
    </source>
</evidence>
<dbReference type="Pfam" id="PF10250">
    <property type="entry name" value="O-FucT"/>
    <property type="match status" value="1"/>
</dbReference>
<dbReference type="AlphaFoldDB" id="R7TLD6"/>
<dbReference type="FunFam" id="3.40.50.11350:FF:000002">
    <property type="entry name" value="GDP-fucose protein O-fucosyltransferase 2"/>
    <property type="match status" value="1"/>
</dbReference>
<dbReference type="OrthoDB" id="422368at2759"/>
<dbReference type="HOGENOM" id="CLU_033856_0_0_1"/>
<keyword evidence="9" id="KW-0333">Golgi apparatus</keyword>
<proteinExistence type="inferred from homology"/>
<comment type="pathway">
    <text evidence="3">Protein modification; protein glycosylation.</text>
</comment>
<name>R7TLD6_CAPTE</name>
<reference evidence="21" key="1">
    <citation type="submission" date="2012-12" db="EMBL/GenBank/DDBJ databases">
        <authorList>
            <person name="Hellsten U."/>
            <person name="Grimwood J."/>
            <person name="Chapman J.A."/>
            <person name="Shapiro H."/>
            <person name="Aerts A."/>
            <person name="Otillar R.P."/>
            <person name="Terry A.Y."/>
            <person name="Boore J.L."/>
            <person name="Simakov O."/>
            <person name="Marletaz F."/>
            <person name="Cho S.-J."/>
            <person name="Edsinger-Gonzales E."/>
            <person name="Havlak P."/>
            <person name="Kuo D.-H."/>
            <person name="Larsson T."/>
            <person name="Lv J."/>
            <person name="Arendt D."/>
            <person name="Savage R."/>
            <person name="Osoegawa K."/>
            <person name="de Jong P."/>
            <person name="Lindberg D.R."/>
            <person name="Seaver E.C."/>
            <person name="Weisblat D.A."/>
            <person name="Putnam N.H."/>
            <person name="Grigoriev I.V."/>
            <person name="Rokhsar D.S."/>
        </authorList>
    </citation>
    <scope>NUCLEOTIDE SEQUENCE</scope>
    <source>
        <strain evidence="21">I ESC-2004</strain>
    </source>
</reference>
<comment type="catalytic activity">
    <reaction evidence="17">
        <text>L-threonyl-[protein] + GDP-beta-L-fucose = 3-O-(alpha-L-fucosyl)-L-threonyl-[protein] + GDP + H(+)</text>
        <dbReference type="Rhea" id="RHEA:70491"/>
        <dbReference type="Rhea" id="RHEA-COMP:11060"/>
        <dbReference type="Rhea" id="RHEA-COMP:17915"/>
        <dbReference type="ChEBI" id="CHEBI:15378"/>
        <dbReference type="ChEBI" id="CHEBI:30013"/>
        <dbReference type="ChEBI" id="CHEBI:57273"/>
        <dbReference type="ChEBI" id="CHEBI:58189"/>
        <dbReference type="ChEBI" id="CHEBI:189631"/>
        <dbReference type="EC" id="2.4.1.221"/>
    </reaction>
    <physiologicalReaction direction="left-to-right" evidence="17">
        <dbReference type="Rhea" id="RHEA:70492"/>
    </physiologicalReaction>
</comment>
<evidence type="ECO:0000256" key="7">
    <source>
        <dbReference type="ARBA" id="ARBA00022729"/>
    </source>
</evidence>
<evidence type="ECO:0000256" key="5">
    <source>
        <dbReference type="ARBA" id="ARBA00022676"/>
    </source>
</evidence>
<keyword evidence="8" id="KW-0256">Endoplasmic reticulum</keyword>
<feature type="non-terminal residue" evidence="19">
    <location>
        <position position="1"/>
    </location>
</feature>
<evidence type="ECO:0000256" key="6">
    <source>
        <dbReference type="ARBA" id="ARBA00022679"/>
    </source>
</evidence>
<dbReference type="EnsemblMetazoa" id="CapteT128307">
    <property type="protein sequence ID" value="CapteP128307"/>
    <property type="gene ID" value="CapteG128307"/>
</dbReference>
<protein>
    <recommendedName>
        <fullName evidence="15">GDP-fucose protein O-fucosyltransferase 2</fullName>
        <ecNumber evidence="4">2.4.1.221</ecNumber>
    </recommendedName>
    <alternativeName>
        <fullName evidence="16">Peptide-O-fucosyltransferase 2</fullName>
    </alternativeName>
</protein>
<dbReference type="CDD" id="cd11298">
    <property type="entry name" value="O-FucT-2"/>
    <property type="match status" value="1"/>
</dbReference>
<dbReference type="InterPro" id="IPR019378">
    <property type="entry name" value="GDP-Fuc_O-FucTrfase"/>
</dbReference>
<evidence type="ECO:0000256" key="16">
    <source>
        <dbReference type="ARBA" id="ARBA00033083"/>
    </source>
</evidence>
<keyword evidence="5" id="KW-0328">Glycosyltransferase</keyword>
<evidence type="ECO:0000313" key="20">
    <source>
        <dbReference type="EnsemblMetazoa" id="CapteP128307"/>
    </source>
</evidence>
<evidence type="ECO:0000256" key="11">
    <source>
        <dbReference type="ARBA" id="ARBA00023180"/>
    </source>
</evidence>
<comment type="catalytic activity">
    <reaction evidence="18">
        <text>L-seryl-[protein] + GDP-beta-L-fucose = 3-O-(alpha-L-fucosyl)-L-seryl-[protein] + GDP + H(+)</text>
        <dbReference type="Rhea" id="RHEA:63644"/>
        <dbReference type="Rhea" id="RHEA-COMP:9863"/>
        <dbReference type="Rhea" id="RHEA-COMP:17914"/>
        <dbReference type="ChEBI" id="CHEBI:15378"/>
        <dbReference type="ChEBI" id="CHEBI:29999"/>
        <dbReference type="ChEBI" id="CHEBI:57273"/>
        <dbReference type="ChEBI" id="CHEBI:58189"/>
        <dbReference type="ChEBI" id="CHEBI:189632"/>
        <dbReference type="EC" id="2.4.1.221"/>
    </reaction>
    <physiologicalReaction direction="left-to-right" evidence="18">
        <dbReference type="Rhea" id="RHEA:63645"/>
    </physiologicalReaction>
</comment>
<evidence type="ECO:0000256" key="10">
    <source>
        <dbReference type="ARBA" id="ARBA00023157"/>
    </source>
</evidence>
<evidence type="ECO:0000256" key="3">
    <source>
        <dbReference type="ARBA" id="ARBA00004922"/>
    </source>
</evidence>
<keyword evidence="11" id="KW-0325">Glycoprotein</keyword>
<dbReference type="PANTHER" id="PTHR13398:SF0">
    <property type="entry name" value="GDP-FUCOSE PROTEIN O-FUCOSYLTRANSFERASE 2"/>
    <property type="match status" value="1"/>
</dbReference>
<evidence type="ECO:0000313" key="19">
    <source>
        <dbReference type="EMBL" id="ELT94489.1"/>
    </source>
</evidence>
<keyword evidence="21" id="KW-1185">Reference proteome</keyword>
<keyword evidence="7" id="KW-0732">Signal</keyword>
<evidence type="ECO:0000256" key="2">
    <source>
        <dbReference type="ARBA" id="ARBA00004555"/>
    </source>
</evidence>
<dbReference type="EMBL" id="KB309404">
    <property type="protein sequence ID" value="ELT94489.1"/>
    <property type="molecule type" value="Genomic_DNA"/>
</dbReference>
<comment type="similarity">
    <text evidence="14">Belongs to the glycosyltransferase 68 family.</text>
</comment>
<keyword evidence="10" id="KW-1015">Disulfide bond</keyword>
<dbReference type="Proteomes" id="UP000014760">
    <property type="component" value="Unassembled WGS sequence"/>
</dbReference>
<comment type="subcellular location">
    <subcellularLocation>
        <location evidence="1">Endoplasmic reticulum</location>
    </subcellularLocation>
    <subcellularLocation>
        <location evidence="2">Golgi apparatus</location>
    </subcellularLocation>
</comment>
<dbReference type="GO" id="GO:0046922">
    <property type="term" value="F:peptide-O-fucosyltransferase activity"/>
    <property type="evidence" value="ECO:0007669"/>
    <property type="project" value="UniProtKB-EC"/>
</dbReference>
<reference evidence="20" key="3">
    <citation type="submission" date="2015-06" db="UniProtKB">
        <authorList>
            <consortium name="EnsemblMetazoa"/>
        </authorList>
    </citation>
    <scope>IDENTIFICATION</scope>
</reference>
<dbReference type="FunCoup" id="R7TLD6">
    <property type="interactions" value="723"/>
</dbReference>
<dbReference type="GO" id="GO:0005783">
    <property type="term" value="C:endoplasmic reticulum"/>
    <property type="evidence" value="ECO:0007669"/>
    <property type="project" value="UniProtKB-SubCell"/>
</dbReference>
<evidence type="ECO:0000256" key="1">
    <source>
        <dbReference type="ARBA" id="ARBA00004240"/>
    </source>
</evidence>
<evidence type="ECO:0000256" key="12">
    <source>
        <dbReference type="ARBA" id="ARBA00023253"/>
    </source>
</evidence>
<dbReference type="STRING" id="283909.R7TLD6"/>
<evidence type="ECO:0000256" key="17">
    <source>
        <dbReference type="ARBA" id="ARBA00047273"/>
    </source>
</evidence>